<dbReference type="GO" id="GO:0030170">
    <property type="term" value="F:pyridoxal phosphate binding"/>
    <property type="evidence" value="ECO:0007669"/>
    <property type="project" value="UniProtKB-UniRule"/>
</dbReference>
<dbReference type="PRINTS" id="PR01179">
    <property type="entry name" value="ODADCRBXLASE"/>
</dbReference>
<feature type="binding site" evidence="5">
    <location>
        <position position="222"/>
    </location>
    <ligand>
        <name>pyridoxal 5'-phosphate</name>
        <dbReference type="ChEBI" id="CHEBI:597326"/>
    </ligand>
</feature>
<dbReference type="InterPro" id="IPR022657">
    <property type="entry name" value="De-COase2_CS"/>
</dbReference>
<accession>A0A4D6YJB4</accession>
<dbReference type="EMBL" id="CP032999">
    <property type="protein sequence ID" value="QCI26074.1"/>
    <property type="molecule type" value="Genomic_DNA"/>
</dbReference>
<dbReference type="InterPro" id="IPR002986">
    <property type="entry name" value="DAP_deCOOHase_LysA"/>
</dbReference>
<feature type="binding site" evidence="5">
    <location>
        <position position="373"/>
    </location>
    <ligand>
        <name>substrate</name>
    </ligand>
</feature>
<evidence type="ECO:0000256" key="3">
    <source>
        <dbReference type="ARBA" id="ARBA00022898"/>
    </source>
</evidence>
<feature type="binding site" evidence="5">
    <location>
        <position position="302"/>
    </location>
    <ligand>
        <name>substrate</name>
    </ligand>
</feature>
<dbReference type="UniPathway" id="UPA00034">
    <property type="reaction ID" value="UER00027"/>
</dbReference>
<feature type="binding site" evidence="5">
    <location>
        <position position="306"/>
    </location>
    <ligand>
        <name>substrate</name>
    </ligand>
</feature>
<dbReference type="GO" id="GO:0009089">
    <property type="term" value="P:lysine biosynthetic process via diaminopimelate"/>
    <property type="evidence" value="ECO:0007669"/>
    <property type="project" value="UniProtKB-UniRule"/>
</dbReference>
<comment type="catalytic activity">
    <reaction evidence="5 8">
        <text>meso-2,6-diaminopimelate + H(+) = L-lysine + CO2</text>
        <dbReference type="Rhea" id="RHEA:15101"/>
        <dbReference type="ChEBI" id="CHEBI:15378"/>
        <dbReference type="ChEBI" id="CHEBI:16526"/>
        <dbReference type="ChEBI" id="CHEBI:32551"/>
        <dbReference type="ChEBI" id="CHEBI:57791"/>
        <dbReference type="EC" id="4.1.1.20"/>
    </reaction>
</comment>
<evidence type="ECO:0000256" key="1">
    <source>
        <dbReference type="ARBA" id="ARBA00001933"/>
    </source>
</evidence>
<evidence type="ECO:0000313" key="11">
    <source>
        <dbReference type="Proteomes" id="UP000298685"/>
    </source>
</evidence>
<dbReference type="Gene3D" id="3.20.20.10">
    <property type="entry name" value="Alanine racemase"/>
    <property type="match status" value="1"/>
</dbReference>
<evidence type="ECO:0000259" key="9">
    <source>
        <dbReference type="Pfam" id="PF02784"/>
    </source>
</evidence>
<dbReference type="RefSeq" id="WP_158350720.1">
    <property type="nucleotide sequence ID" value="NZ_CP032999.1"/>
</dbReference>
<dbReference type="PROSITE" id="PS00879">
    <property type="entry name" value="ODR_DC_2_2"/>
    <property type="match status" value="1"/>
</dbReference>
<sequence length="417" mass="47783">MKNFFEKTKLFNKNTILKILKEYSGPIWIYQDDIIKKKIHQLKKFDIIRFAQKSCSNIHILKRMRKLNIKIDAVSIGELTRALVAGFKPENDEIVFTSDIMNKETLQKIITNKITVNAGSLNMLEQLGKYSPGHRIWIRINPKFGHGHNQKTNTGGENSKHGIWNPELAIPIIKKYKLNLIGLHMHIGSGVDYIHLKKVCDAMVNQALYLNQDIQYISAGGGLSIPYKTTDIPINTENYFTLWNNARNIISKHFKHKIQLEIEPGRFLVGESGILITKIHEIKKVGQKIFTLIDAGFNDFMRPVLYGSYHDISIIPIDNRSLHTNKYIKTIIGGPLCESGDVFTQDENGKLLEIRLPEIKIGDYLIFHNTGAYGSSMSSNYNSRPLIPEILIKNNIPKIIRRRQTIEELLKLELEIK</sequence>
<evidence type="ECO:0000256" key="5">
    <source>
        <dbReference type="HAMAP-Rule" id="MF_02120"/>
    </source>
</evidence>
<dbReference type="CDD" id="cd06828">
    <property type="entry name" value="PLPDE_III_DapDC"/>
    <property type="match status" value="1"/>
</dbReference>
<evidence type="ECO:0000256" key="4">
    <source>
        <dbReference type="ARBA" id="ARBA00023239"/>
    </source>
</evidence>
<dbReference type="PANTHER" id="PTHR43727:SF2">
    <property type="entry name" value="GROUP IV DECARBOXYLASE"/>
    <property type="match status" value="1"/>
</dbReference>
<protein>
    <recommendedName>
        <fullName evidence="5 6">Diaminopimelate decarboxylase</fullName>
        <shortName evidence="5">DAP decarboxylase</shortName>
        <shortName evidence="5">DAPDC</shortName>
        <ecNumber evidence="5 6">4.1.1.20</ecNumber>
    </recommendedName>
</protein>
<dbReference type="InterPro" id="IPR029066">
    <property type="entry name" value="PLP-binding_barrel"/>
</dbReference>
<dbReference type="PRINTS" id="PR01181">
    <property type="entry name" value="DAPDCRBXLASE"/>
</dbReference>
<feature type="binding site" evidence="5">
    <location>
        <begin position="263"/>
        <end position="266"/>
    </location>
    <ligand>
        <name>pyridoxal 5'-phosphate</name>
        <dbReference type="ChEBI" id="CHEBI:597326"/>
    </ligand>
</feature>
<evidence type="ECO:0000256" key="8">
    <source>
        <dbReference type="RuleBase" id="RU003738"/>
    </source>
</evidence>
<comment type="similarity">
    <text evidence="5">Belongs to the Orn/Lys/Arg decarboxylase class-II family. LysA subfamily.</text>
</comment>
<comment type="cofactor">
    <cofactor evidence="1 5 7 8">
        <name>pyridoxal 5'-phosphate</name>
        <dbReference type="ChEBI" id="CHEBI:597326"/>
    </cofactor>
</comment>
<dbReference type="SUPFAM" id="SSF51419">
    <property type="entry name" value="PLP-binding barrel"/>
    <property type="match status" value="1"/>
</dbReference>
<name>A0A4D6YJB4_9GAMM</name>
<dbReference type="InterPro" id="IPR000183">
    <property type="entry name" value="Orn/DAP/Arg_de-COase"/>
</dbReference>
<evidence type="ECO:0000256" key="6">
    <source>
        <dbReference type="NCBIfam" id="TIGR01048"/>
    </source>
</evidence>
<evidence type="ECO:0000256" key="7">
    <source>
        <dbReference type="PIRSR" id="PIRSR600183-50"/>
    </source>
</evidence>
<keyword evidence="2 5" id="KW-0210">Decarboxylase</keyword>
<dbReference type="SUPFAM" id="SSF50621">
    <property type="entry name" value="Alanine racemase C-terminal domain-like"/>
    <property type="match status" value="1"/>
</dbReference>
<keyword evidence="4 5" id="KW-0456">Lyase</keyword>
<dbReference type="InterPro" id="IPR022644">
    <property type="entry name" value="De-COase2_N"/>
</dbReference>
<dbReference type="Gene3D" id="2.40.37.10">
    <property type="entry name" value="Lyase, Ornithine Decarboxylase, Chain A, domain 1"/>
    <property type="match status" value="1"/>
</dbReference>
<gene>
    <name evidence="5" type="primary">lysA</name>
    <name evidence="10" type="ORF">D9V78_01465</name>
</gene>
<dbReference type="OrthoDB" id="9802241at2"/>
<reference evidence="10 11" key="1">
    <citation type="submission" date="2018-10" db="EMBL/GenBank/DDBJ databases">
        <title>Comparative functional genomics of the obligate endosymbiont Buchnera aphidicola.</title>
        <authorList>
            <person name="Chong R.A."/>
        </authorList>
    </citation>
    <scope>NUCLEOTIDE SEQUENCE [LARGE SCALE GENOMIC DNA]</scope>
    <source>
        <strain evidence="10 11">Ska</strain>
    </source>
</reference>
<evidence type="ECO:0000256" key="2">
    <source>
        <dbReference type="ARBA" id="ARBA00022793"/>
    </source>
</evidence>
<keyword evidence="5 8" id="KW-0457">Lysine biosynthesis</keyword>
<keyword evidence="3 5" id="KW-0663">Pyridoxal phosphate</keyword>
<evidence type="ECO:0000313" key="10">
    <source>
        <dbReference type="EMBL" id="QCI26074.1"/>
    </source>
</evidence>
<dbReference type="AlphaFoldDB" id="A0A4D6YJB4"/>
<feature type="binding site" evidence="5">
    <location>
        <position position="373"/>
    </location>
    <ligand>
        <name>pyridoxal 5'-phosphate</name>
        <dbReference type="ChEBI" id="CHEBI:597326"/>
    </ligand>
</feature>
<comment type="pathway">
    <text evidence="5 8">Amino-acid biosynthesis; L-lysine biosynthesis via DAP pathway; L-lysine from DL-2,6-diaminopimelate: step 1/1.</text>
</comment>
<dbReference type="PANTHER" id="PTHR43727">
    <property type="entry name" value="DIAMINOPIMELATE DECARBOXYLASE"/>
    <property type="match status" value="1"/>
</dbReference>
<dbReference type="InterPro" id="IPR009006">
    <property type="entry name" value="Ala_racemase/Decarboxylase_C"/>
</dbReference>
<feature type="domain" description="Orn/DAP/Arg decarboxylase 2 N-terminal" evidence="9">
    <location>
        <begin position="34"/>
        <end position="269"/>
    </location>
</feature>
<dbReference type="EC" id="4.1.1.20" evidence="5 6"/>
<feature type="modified residue" description="N6-(pyridoxal phosphate)lysine" evidence="5 7">
    <location>
        <position position="53"/>
    </location>
</feature>
<dbReference type="GO" id="GO:0008836">
    <property type="term" value="F:diaminopimelate decarboxylase activity"/>
    <property type="evidence" value="ECO:0007669"/>
    <property type="project" value="UniProtKB-UniRule"/>
</dbReference>
<dbReference type="Pfam" id="PF02784">
    <property type="entry name" value="Orn_Arg_deC_N"/>
    <property type="match status" value="1"/>
</dbReference>
<comment type="function">
    <text evidence="5">Specifically catalyzes the decarboxylation of meso-diaminopimelate (meso-DAP) to L-lysine.</text>
</comment>
<keyword evidence="5" id="KW-0028">Amino-acid biosynthesis</keyword>
<feature type="binding site" evidence="5">
    <location>
        <position position="338"/>
    </location>
    <ligand>
        <name>substrate</name>
    </ligand>
</feature>
<feature type="active site" description="Proton donor" evidence="7">
    <location>
        <position position="337"/>
    </location>
</feature>
<feature type="binding site" evidence="5">
    <location>
        <position position="266"/>
    </location>
    <ligand>
        <name>substrate</name>
    </ligand>
</feature>
<dbReference type="NCBIfam" id="TIGR01048">
    <property type="entry name" value="lysA"/>
    <property type="match status" value="1"/>
</dbReference>
<proteinExistence type="inferred from homology"/>
<comment type="subunit">
    <text evidence="5">Homodimer.</text>
</comment>
<dbReference type="Proteomes" id="UP000298685">
    <property type="component" value="Chromosome"/>
</dbReference>
<organism evidence="10 11">
    <name type="scientific">Buchnera aphidicola</name>
    <name type="common">Sarucallis kahawaluokalani</name>
    <dbReference type="NCBI Taxonomy" id="1241878"/>
    <lineage>
        <taxon>Bacteria</taxon>
        <taxon>Pseudomonadati</taxon>
        <taxon>Pseudomonadota</taxon>
        <taxon>Gammaproteobacteria</taxon>
        <taxon>Enterobacterales</taxon>
        <taxon>Erwiniaceae</taxon>
        <taxon>Buchnera</taxon>
    </lineage>
</organism>
<dbReference type="HAMAP" id="MF_02120">
    <property type="entry name" value="LysA"/>
    <property type="match status" value="1"/>
</dbReference>